<dbReference type="EMBL" id="JAAGVY010000002">
    <property type="protein sequence ID" value="NEN22179.1"/>
    <property type="molecule type" value="Genomic_DNA"/>
</dbReference>
<dbReference type="RefSeq" id="WP_163282905.1">
    <property type="nucleotide sequence ID" value="NZ_JAAGVY010000002.1"/>
</dbReference>
<evidence type="ECO:0008006" key="4">
    <source>
        <dbReference type="Google" id="ProtNLM"/>
    </source>
</evidence>
<keyword evidence="1" id="KW-1133">Transmembrane helix</keyword>
<evidence type="ECO:0000256" key="1">
    <source>
        <dbReference type="SAM" id="Phobius"/>
    </source>
</evidence>
<dbReference type="Proteomes" id="UP000486602">
    <property type="component" value="Unassembled WGS sequence"/>
</dbReference>
<dbReference type="AlphaFoldDB" id="A0A7K3WKL8"/>
<keyword evidence="1" id="KW-0812">Transmembrane</keyword>
<comment type="caution">
    <text evidence="2">The sequence shown here is derived from an EMBL/GenBank/DDBJ whole genome shotgun (WGS) entry which is preliminary data.</text>
</comment>
<gene>
    <name evidence="2" type="ORF">G3O08_01510</name>
</gene>
<sequence>MKSKRFDKTAIGFVIGLILPVIGFVIYGVYWSWKFFRTFSYFVNDVFLGTPTFRSSILSLSLLINLIPFFIFLKTDRNKSARGVLAAVFVYVPFVVYFKFF</sequence>
<keyword evidence="1" id="KW-0472">Membrane</keyword>
<evidence type="ECO:0000313" key="3">
    <source>
        <dbReference type="Proteomes" id="UP000486602"/>
    </source>
</evidence>
<accession>A0A7K3WKL8</accession>
<proteinExistence type="predicted"/>
<protein>
    <recommendedName>
        <fullName evidence="4">Stationary phase survival protein SurE</fullName>
    </recommendedName>
</protein>
<feature type="transmembrane region" description="Helical" evidence="1">
    <location>
        <begin position="12"/>
        <end position="33"/>
    </location>
</feature>
<evidence type="ECO:0000313" key="2">
    <source>
        <dbReference type="EMBL" id="NEN22179.1"/>
    </source>
</evidence>
<reference evidence="2 3" key="1">
    <citation type="submission" date="2020-02" db="EMBL/GenBank/DDBJ databases">
        <title>Out from the shadows clarifying the taxonomy of the family Cryomorphaceae and related taxa by utilizing the GTDB taxonomic framework.</title>
        <authorList>
            <person name="Bowman J.P."/>
        </authorList>
    </citation>
    <scope>NUCLEOTIDE SEQUENCE [LARGE SCALE GENOMIC DNA]</scope>
    <source>
        <strain evidence="2 3">QSSC 1-22</strain>
    </source>
</reference>
<organism evidence="2 3">
    <name type="scientific">Cryomorpha ignava</name>
    <dbReference type="NCBI Taxonomy" id="101383"/>
    <lineage>
        <taxon>Bacteria</taxon>
        <taxon>Pseudomonadati</taxon>
        <taxon>Bacteroidota</taxon>
        <taxon>Flavobacteriia</taxon>
        <taxon>Flavobacteriales</taxon>
        <taxon>Cryomorphaceae</taxon>
        <taxon>Cryomorpha</taxon>
    </lineage>
</organism>
<keyword evidence="3" id="KW-1185">Reference proteome</keyword>
<feature type="transmembrane region" description="Helical" evidence="1">
    <location>
        <begin position="53"/>
        <end position="73"/>
    </location>
</feature>
<feature type="transmembrane region" description="Helical" evidence="1">
    <location>
        <begin position="80"/>
        <end position="100"/>
    </location>
</feature>
<name>A0A7K3WKL8_9FLAO</name>